<accession>A0A8H6DUG4</accession>
<dbReference type="SUPFAM" id="SSF52047">
    <property type="entry name" value="RNI-like"/>
    <property type="match status" value="1"/>
</dbReference>
<dbReference type="Proteomes" id="UP000624244">
    <property type="component" value="Unassembled WGS sequence"/>
</dbReference>
<protein>
    <recommendedName>
        <fullName evidence="1">F-box domain-containing protein</fullName>
    </recommendedName>
</protein>
<comment type="caution">
    <text evidence="2">The sequence shown here is derived from an EMBL/GenBank/DDBJ whole genome shotgun (WGS) entry which is preliminary data.</text>
</comment>
<dbReference type="EMBL" id="WNKQ01000011">
    <property type="protein sequence ID" value="KAF5848399.1"/>
    <property type="molecule type" value="Genomic_DNA"/>
</dbReference>
<dbReference type="InterPro" id="IPR032675">
    <property type="entry name" value="LRR_dom_sf"/>
</dbReference>
<evidence type="ECO:0000259" key="1">
    <source>
        <dbReference type="PROSITE" id="PS50181"/>
    </source>
</evidence>
<name>A0A8H6DUG4_COCSA</name>
<evidence type="ECO:0000313" key="3">
    <source>
        <dbReference type="Proteomes" id="UP000624244"/>
    </source>
</evidence>
<dbReference type="PROSITE" id="PS50181">
    <property type="entry name" value="FBOX"/>
    <property type="match status" value="1"/>
</dbReference>
<dbReference type="AlphaFoldDB" id="A0A8H6DUG4"/>
<gene>
    <name evidence="2" type="ORF">GGP41_005776</name>
</gene>
<dbReference type="Gene3D" id="3.80.10.10">
    <property type="entry name" value="Ribonuclease Inhibitor"/>
    <property type="match status" value="1"/>
</dbReference>
<sequence length="473" mass="54035">MEALPNELLLEIIKQLFLEAFSTVLNIGLVNRRLHRLTNELLYSTYSLDRGNPALFIRTLASWPAHARRIQSLEWDCRPVHNNSLVTSDAFRFPGDLAPIERRNITKALGSKNPYETDDLNSILMDAGTDAYLNLFLSFAPDVCDIRIAIPSKWNYHAVWFTSSLGLRILSNLNKAYIVGPMRIRNVIPLFLVPSLRILTLDHVAHDRNRVLRGTFKWYGHDAAIQRLRKEKSWVESFHLQKCSTDTVEIAQLMPLFGRLKTFEFEFTGHDKDEANTTITHFVHSITNQSNSLKSLFLKDFRLALDPTALKGLSKLEHMDFLLLDMTMMCGSYLQKTTVESLSSVLQHLPKRLQHLHLIANDPDGEELKPSTAFTDALHGIAPIMKSILPALHTLKIADWDPLLGTFTCQTQVKAIQLAFAKIGVDFLWQPRDILINDSNENDIITLEGKEEGWIWVQWVDSDELWNEGRNDV</sequence>
<proteinExistence type="predicted"/>
<organism evidence="2 3">
    <name type="scientific">Cochliobolus sativus</name>
    <name type="common">Common root rot and spot blotch fungus</name>
    <name type="synonym">Bipolaris sorokiniana</name>
    <dbReference type="NCBI Taxonomy" id="45130"/>
    <lineage>
        <taxon>Eukaryota</taxon>
        <taxon>Fungi</taxon>
        <taxon>Dikarya</taxon>
        <taxon>Ascomycota</taxon>
        <taxon>Pezizomycotina</taxon>
        <taxon>Dothideomycetes</taxon>
        <taxon>Pleosporomycetidae</taxon>
        <taxon>Pleosporales</taxon>
        <taxon>Pleosporineae</taxon>
        <taxon>Pleosporaceae</taxon>
        <taxon>Bipolaris</taxon>
    </lineage>
</organism>
<feature type="domain" description="F-box" evidence="1">
    <location>
        <begin position="1"/>
        <end position="46"/>
    </location>
</feature>
<evidence type="ECO:0000313" key="2">
    <source>
        <dbReference type="EMBL" id="KAF5848399.1"/>
    </source>
</evidence>
<dbReference type="InterPro" id="IPR001810">
    <property type="entry name" value="F-box_dom"/>
</dbReference>
<reference evidence="2" key="1">
    <citation type="submission" date="2019-11" db="EMBL/GenBank/DDBJ databases">
        <title>Bipolaris sorokiniana Genome sequencing.</title>
        <authorList>
            <person name="Wang H."/>
        </authorList>
    </citation>
    <scope>NUCLEOTIDE SEQUENCE</scope>
</reference>